<dbReference type="SUPFAM" id="SSF82549">
    <property type="entry name" value="DAK1/DegV-like"/>
    <property type="match status" value="1"/>
</dbReference>
<dbReference type="AlphaFoldDB" id="A0A084H035"/>
<dbReference type="InterPro" id="IPR050270">
    <property type="entry name" value="DegV_domain_contain"/>
</dbReference>
<dbReference type="GO" id="GO:0008289">
    <property type="term" value="F:lipid binding"/>
    <property type="evidence" value="ECO:0007669"/>
    <property type="project" value="UniProtKB-KW"/>
</dbReference>
<comment type="caution">
    <text evidence="2">The sequence shown here is derived from an EMBL/GenBank/DDBJ whole genome shotgun (WGS) entry which is preliminary data.</text>
</comment>
<dbReference type="Proteomes" id="UP000028549">
    <property type="component" value="Unassembled WGS sequence"/>
</dbReference>
<dbReference type="PANTHER" id="PTHR33434">
    <property type="entry name" value="DEGV DOMAIN-CONTAINING PROTEIN DR_1986-RELATED"/>
    <property type="match status" value="1"/>
</dbReference>
<evidence type="ECO:0000313" key="2">
    <source>
        <dbReference type="EMBL" id="KEZ52947.1"/>
    </source>
</evidence>
<dbReference type="EMBL" id="JNVC02000004">
    <property type="protein sequence ID" value="KEZ52947.1"/>
    <property type="molecule type" value="Genomic_DNA"/>
</dbReference>
<organism evidence="2 3">
    <name type="scientific">Metabacillus indicus</name>
    <name type="common">Bacillus indicus</name>
    <dbReference type="NCBI Taxonomy" id="246786"/>
    <lineage>
        <taxon>Bacteria</taxon>
        <taxon>Bacillati</taxon>
        <taxon>Bacillota</taxon>
        <taxon>Bacilli</taxon>
        <taxon>Bacillales</taxon>
        <taxon>Bacillaceae</taxon>
        <taxon>Metabacillus</taxon>
    </lineage>
</organism>
<keyword evidence="3" id="KW-1185">Reference proteome</keyword>
<dbReference type="InterPro" id="IPR003797">
    <property type="entry name" value="DegV"/>
</dbReference>
<dbReference type="STRING" id="246786.GS18_0208995"/>
<dbReference type="Gene3D" id="3.40.50.10170">
    <property type="match status" value="1"/>
</dbReference>
<reference evidence="2 3" key="1">
    <citation type="journal article" date="2005" name="Int. J. Syst. Evol. Microbiol.">
        <title>Bacillus cibi sp. nov., isolated from jeotgal, a traditional Korean fermented seafood.</title>
        <authorList>
            <person name="Yoon J.H."/>
            <person name="Lee C.H."/>
            <person name="Oh T.K."/>
        </authorList>
    </citation>
    <scope>NUCLEOTIDE SEQUENCE [LARGE SCALE GENOMIC DNA]</scope>
    <source>
        <strain evidence="2 3">DSM 16189</strain>
    </source>
</reference>
<protein>
    <recommendedName>
        <fullName evidence="4">Fatty acid-binding protein DegV</fullName>
    </recommendedName>
</protein>
<sequence>MMGRKIAWVTDSTASIDQEIRDHPDIYWVPLLVCINGEDYLDGVTLAPEELYPLLKKPENAITTSQPPPGAFAELYRKLAEDYDEVISIHLSSLLSGTYSSAVQAAGEADIPVTVIDSLILTEPLTRIVKAGVLMHEKGMETEQIVAELESLKEKHHTYVLIGDLTRLHKSGRMTGTQYYLGSLLNIQPIIRIKSGSLSTEEKVRSEKKAFQYIAGQIKKGSLTHSIREIAVMFTSKRDKADRLHDTLAKEFPEIPVKLVPLCTTIGVHTGEDVAGVSWFQE</sequence>
<evidence type="ECO:0000313" key="3">
    <source>
        <dbReference type="Proteomes" id="UP000028549"/>
    </source>
</evidence>
<name>A0A084H035_METID</name>
<gene>
    <name evidence="2" type="ORF">GS18_0208995</name>
</gene>
<evidence type="ECO:0008006" key="4">
    <source>
        <dbReference type="Google" id="ProtNLM"/>
    </source>
</evidence>
<dbReference type="InterPro" id="IPR043168">
    <property type="entry name" value="DegV_C"/>
</dbReference>
<dbReference type="Gene3D" id="3.30.1180.10">
    <property type="match status" value="1"/>
</dbReference>
<dbReference type="PROSITE" id="PS51482">
    <property type="entry name" value="DEGV"/>
    <property type="match status" value="1"/>
</dbReference>
<evidence type="ECO:0000256" key="1">
    <source>
        <dbReference type="ARBA" id="ARBA00023121"/>
    </source>
</evidence>
<accession>A0A084H035</accession>
<proteinExistence type="predicted"/>
<keyword evidence="1" id="KW-0446">Lipid-binding</keyword>
<dbReference type="Pfam" id="PF02645">
    <property type="entry name" value="DegV"/>
    <property type="match status" value="1"/>
</dbReference>
<dbReference type="PANTHER" id="PTHR33434:SF2">
    <property type="entry name" value="FATTY ACID-BINDING PROTEIN TM_1468"/>
    <property type="match status" value="1"/>
</dbReference>
<dbReference type="NCBIfam" id="TIGR00762">
    <property type="entry name" value="DegV"/>
    <property type="match status" value="1"/>
</dbReference>